<dbReference type="Proteomes" id="UP000823842">
    <property type="component" value="Unassembled WGS sequence"/>
</dbReference>
<dbReference type="EMBL" id="DWYZ01000002">
    <property type="protein sequence ID" value="HJB27184.1"/>
    <property type="molecule type" value="Genomic_DNA"/>
</dbReference>
<dbReference type="InterPro" id="IPR007401">
    <property type="entry name" value="DUF454"/>
</dbReference>
<reference evidence="1" key="1">
    <citation type="journal article" date="2021" name="PeerJ">
        <title>Extensive microbial diversity within the chicken gut microbiome revealed by metagenomics and culture.</title>
        <authorList>
            <person name="Gilroy R."/>
            <person name="Ravi A."/>
            <person name="Getino M."/>
            <person name="Pursley I."/>
            <person name="Horton D.L."/>
            <person name="Alikhan N.F."/>
            <person name="Baker D."/>
            <person name="Gharbi K."/>
            <person name="Hall N."/>
            <person name="Watson M."/>
            <person name="Adriaenssens E.M."/>
            <person name="Foster-Nyarko E."/>
            <person name="Jarju S."/>
            <person name="Secka A."/>
            <person name="Antonio M."/>
            <person name="Oren A."/>
            <person name="Chaudhuri R.R."/>
            <person name="La Ragione R."/>
            <person name="Hildebrand F."/>
            <person name="Pallen M.J."/>
        </authorList>
    </citation>
    <scope>NUCLEOTIDE SEQUENCE</scope>
    <source>
        <strain evidence="1">ChiSjej1B19-5720</strain>
    </source>
</reference>
<dbReference type="Pfam" id="PF04304">
    <property type="entry name" value="DUF454"/>
    <property type="match status" value="1"/>
</dbReference>
<dbReference type="GO" id="GO:0005886">
    <property type="term" value="C:plasma membrane"/>
    <property type="evidence" value="ECO:0007669"/>
    <property type="project" value="TreeGrafter"/>
</dbReference>
<dbReference type="AlphaFoldDB" id="A0A9D2LPZ3"/>
<evidence type="ECO:0000313" key="2">
    <source>
        <dbReference type="Proteomes" id="UP000823842"/>
    </source>
</evidence>
<accession>A0A9D2LPZ3</accession>
<organism evidence="1 2">
    <name type="scientific">Candidatus Blautia faecavium</name>
    <dbReference type="NCBI Taxonomy" id="2838487"/>
    <lineage>
        <taxon>Bacteria</taxon>
        <taxon>Bacillati</taxon>
        <taxon>Bacillota</taxon>
        <taxon>Clostridia</taxon>
        <taxon>Lachnospirales</taxon>
        <taxon>Lachnospiraceae</taxon>
        <taxon>Blautia</taxon>
    </lineage>
</organism>
<evidence type="ECO:0000313" key="1">
    <source>
        <dbReference type="EMBL" id="HJB27184.1"/>
    </source>
</evidence>
<sequence length="95" mass="10895">MNKKSPFRILWIILGFLCLCLGTIGVLLPILPTVPFFMATVVCFAKSSRKLHDWFVETKLYKKHLDSFVREISFPAFLQSPGSGDFVCLPFFCKF</sequence>
<proteinExistence type="predicted"/>
<gene>
    <name evidence="1" type="ORF">IAA06_00090</name>
</gene>
<name>A0A9D2LPZ3_9FIRM</name>
<reference evidence="1" key="2">
    <citation type="submission" date="2021-04" db="EMBL/GenBank/DDBJ databases">
        <authorList>
            <person name="Gilroy R."/>
        </authorList>
    </citation>
    <scope>NUCLEOTIDE SEQUENCE</scope>
    <source>
        <strain evidence="1">ChiSjej1B19-5720</strain>
    </source>
</reference>
<dbReference type="PANTHER" id="PTHR35813:SF1">
    <property type="entry name" value="INNER MEMBRANE PROTEIN YBAN"/>
    <property type="match status" value="1"/>
</dbReference>
<protein>
    <submittedName>
        <fullName evidence="1">YbaN family protein</fullName>
    </submittedName>
</protein>
<comment type="caution">
    <text evidence="1">The sequence shown here is derived from an EMBL/GenBank/DDBJ whole genome shotgun (WGS) entry which is preliminary data.</text>
</comment>
<dbReference type="PANTHER" id="PTHR35813">
    <property type="entry name" value="INNER MEMBRANE PROTEIN YBAN"/>
    <property type="match status" value="1"/>
</dbReference>